<gene>
    <name evidence="1" type="ORF">RB636_04210</name>
</gene>
<accession>A0ABU7WMZ0</accession>
<dbReference type="Gene3D" id="4.10.320.10">
    <property type="entry name" value="E3-binding domain"/>
    <property type="match status" value="1"/>
</dbReference>
<dbReference type="Proteomes" id="UP001348265">
    <property type="component" value="Unassembled WGS sequence"/>
</dbReference>
<keyword evidence="2" id="KW-1185">Reference proteome</keyword>
<dbReference type="EMBL" id="JAVFKM010000002">
    <property type="protein sequence ID" value="MEF3112404.1"/>
    <property type="molecule type" value="Genomic_DNA"/>
</dbReference>
<sequence length="137" mass="15530">MAKQTRMVVDYTDDMTGLPLESTEVEEDFRFVIDGCPFSIDTHKNTTNEVREALAILVANAEPVISAAMRSLAMKSGTVEKKTRRTNPARSRLLKKIRKWAWDNNMACEKSGRIPEDIVMSFRTSNPGIDMTPYDEK</sequence>
<dbReference type="InterPro" id="IPR042261">
    <property type="entry name" value="Lsr2-like_dimerization"/>
</dbReference>
<proteinExistence type="predicted"/>
<dbReference type="Gene3D" id="3.30.60.230">
    <property type="entry name" value="Lsr2, dimerization domain"/>
    <property type="match status" value="1"/>
</dbReference>
<protein>
    <submittedName>
        <fullName evidence="1">Histone-like nucleoid-structuring protein Lsr2</fullName>
    </submittedName>
</protein>
<name>A0ABU7WMZ0_9ACTN</name>
<dbReference type="RefSeq" id="WP_331785401.1">
    <property type="nucleotide sequence ID" value="NZ_JAVFKM010000002.1"/>
</dbReference>
<comment type="caution">
    <text evidence="1">The sequence shown here is derived from an EMBL/GenBank/DDBJ whole genome shotgun (WGS) entry which is preliminary data.</text>
</comment>
<reference evidence="1 2" key="1">
    <citation type="submission" date="2023-08" db="EMBL/GenBank/DDBJ databases">
        <authorList>
            <person name="Sharma P."/>
            <person name="Verma V."/>
            <person name="Mohan M.K."/>
            <person name="Dubey A.K."/>
        </authorList>
    </citation>
    <scope>NUCLEOTIDE SEQUENCE [LARGE SCALE GENOMIC DNA]</scope>
    <source>
        <strain evidence="1 2">ADP4</strain>
    </source>
</reference>
<dbReference type="InterPro" id="IPR036625">
    <property type="entry name" value="E3-bd_dom_sf"/>
</dbReference>
<evidence type="ECO:0000313" key="2">
    <source>
        <dbReference type="Proteomes" id="UP001348265"/>
    </source>
</evidence>
<organism evidence="1 2">
    <name type="scientific">Streptomyces chrestomyceticus</name>
    <dbReference type="NCBI Taxonomy" id="68185"/>
    <lineage>
        <taxon>Bacteria</taxon>
        <taxon>Bacillati</taxon>
        <taxon>Actinomycetota</taxon>
        <taxon>Actinomycetes</taxon>
        <taxon>Kitasatosporales</taxon>
        <taxon>Streptomycetaceae</taxon>
        <taxon>Streptomyces</taxon>
    </lineage>
</organism>
<evidence type="ECO:0000313" key="1">
    <source>
        <dbReference type="EMBL" id="MEF3112404.1"/>
    </source>
</evidence>